<comment type="PTM">
    <text evidence="8">Carboxylation allows a single lysine to coordinate two zinc ions.</text>
</comment>
<feature type="binding site" description="via carbamate group" evidence="8">
    <location>
        <position position="144"/>
    </location>
    <ligand>
        <name>Zn(2+)</name>
        <dbReference type="ChEBI" id="CHEBI:29105"/>
        <label>2</label>
    </ligand>
</feature>
<dbReference type="InterPro" id="IPR002195">
    <property type="entry name" value="Dihydroorotase_CS"/>
</dbReference>
<evidence type="ECO:0000313" key="11">
    <source>
        <dbReference type="Proteomes" id="UP000000379"/>
    </source>
</evidence>
<dbReference type="InterPro" id="IPR006680">
    <property type="entry name" value="Amidohydro-rel"/>
</dbReference>
<name>D7CXM4_TRURR</name>
<evidence type="ECO:0000256" key="1">
    <source>
        <dbReference type="ARBA" id="ARBA00002368"/>
    </source>
</evidence>
<evidence type="ECO:0000259" key="9">
    <source>
        <dbReference type="Pfam" id="PF01979"/>
    </source>
</evidence>
<dbReference type="UniPathway" id="UPA00395">
    <property type="reaction ID" value="UER00653"/>
</dbReference>
<evidence type="ECO:0000256" key="7">
    <source>
        <dbReference type="ARBA" id="ARBA00022833"/>
    </source>
</evidence>
<dbReference type="PANTHER" id="PTHR43668:SF4">
    <property type="entry name" value="ALLANTOINASE"/>
    <property type="match status" value="1"/>
</dbReference>
<dbReference type="SUPFAM" id="SSF51556">
    <property type="entry name" value="Metallo-dependent hydrolases"/>
    <property type="match status" value="1"/>
</dbReference>
<dbReference type="Pfam" id="PF01979">
    <property type="entry name" value="Amidohydro_1"/>
    <property type="match status" value="1"/>
</dbReference>
<reference evidence="10 11" key="2">
    <citation type="journal article" date="2011" name="Stand. Genomic Sci.">
        <title>Complete genome sequence of Truepera radiovictrix type strain (RQ-24).</title>
        <authorList>
            <person name="Ivanova N."/>
            <person name="Rohde C."/>
            <person name="Munk C."/>
            <person name="Nolan M."/>
            <person name="Lucas S."/>
            <person name="Del Rio T.G."/>
            <person name="Tice H."/>
            <person name="Deshpande S."/>
            <person name="Cheng J.F."/>
            <person name="Tapia R."/>
            <person name="Han C."/>
            <person name="Goodwin L."/>
            <person name="Pitluck S."/>
            <person name="Liolios K."/>
            <person name="Mavromatis K."/>
            <person name="Mikhailova N."/>
            <person name="Pati A."/>
            <person name="Chen A."/>
            <person name="Palaniappan K."/>
            <person name="Land M."/>
            <person name="Hauser L."/>
            <person name="Chang Y.J."/>
            <person name="Jeffries C.D."/>
            <person name="Brambilla E."/>
            <person name="Rohde M."/>
            <person name="Goker M."/>
            <person name="Tindall B.J."/>
            <person name="Woyke T."/>
            <person name="Bristow J."/>
            <person name="Eisen J.A."/>
            <person name="Markowitz V."/>
            <person name="Hugenholtz P."/>
            <person name="Kyrpides N.C."/>
            <person name="Klenk H.P."/>
            <person name="Lapidus A."/>
        </authorList>
    </citation>
    <scope>NUCLEOTIDE SEQUENCE [LARGE SCALE GENOMIC DNA]</scope>
    <source>
        <strain evidence="11">DSM 17093 / CIP 108686 / LMG 22925 / RQ-24</strain>
    </source>
</reference>
<sequence>MLDLALRGGLVVTPEGVREGDVGFEGGMVAEVGAVGRARAERDVRGLYVLPGLIDVHVHFNEPGRTHWEGFATGSAALAAGGGTLFAEMPLNAHPPLLRAADFHAKVAAAAALSRTDFALWGGLTPDNLEHLAELAELGVVGFKAFMCPSGIPEFRAADDETLFEGLTRAAMLGLPVAVHAESAAITGALAARARAAGGRGVRDYLASRPPVAELEAVSRALYLAEAAGAEVHLVHLSTARATQLVAAARARGVRASCETCPHYLLFTDEDAARLGAPLKCAPPVRSAAERQALLGALCAGEVDLVASDHSPAPPELKASEDAFAVWGGVSGVQTTRAALLSLGLTLPEVARLTAAAPAARFRLPRKGRLAPGMDADVTLLDLSATTTFTPENLLTRHKVSPYVGRTLPGRVVATYGRGRLLFEAGAPPTLPPVTGRFVRPTAERTP</sequence>
<dbReference type="GO" id="GO:0006145">
    <property type="term" value="P:purine nucleobase catabolic process"/>
    <property type="evidence" value="ECO:0007669"/>
    <property type="project" value="TreeGrafter"/>
</dbReference>
<feature type="binding site" evidence="8">
    <location>
        <position position="180"/>
    </location>
    <ligand>
        <name>Zn(2+)</name>
        <dbReference type="ChEBI" id="CHEBI:29105"/>
        <label>2</label>
    </ligand>
</feature>
<gene>
    <name evidence="8" type="primary">allB</name>
    <name evidence="10" type="ordered locus">Trad_1505</name>
</gene>
<dbReference type="GO" id="GO:0050897">
    <property type="term" value="F:cobalt ion binding"/>
    <property type="evidence" value="ECO:0007669"/>
    <property type="project" value="InterPro"/>
</dbReference>
<organism evidence="10 11">
    <name type="scientific">Truepera radiovictrix (strain DSM 17093 / CIP 108686 / LMG 22925 / RQ-24)</name>
    <dbReference type="NCBI Taxonomy" id="649638"/>
    <lineage>
        <taxon>Bacteria</taxon>
        <taxon>Thermotogati</taxon>
        <taxon>Deinococcota</taxon>
        <taxon>Deinococci</taxon>
        <taxon>Trueperales</taxon>
        <taxon>Trueperaceae</taxon>
        <taxon>Truepera</taxon>
    </lineage>
</organism>
<feature type="binding site" evidence="8">
    <location>
        <position position="57"/>
    </location>
    <ligand>
        <name>Zn(2+)</name>
        <dbReference type="ChEBI" id="CHEBI:29105"/>
        <label>1</label>
    </ligand>
</feature>
<dbReference type="GO" id="GO:0000256">
    <property type="term" value="P:allantoin catabolic process"/>
    <property type="evidence" value="ECO:0007669"/>
    <property type="project" value="UniProtKB-UniRule"/>
</dbReference>
<protein>
    <recommendedName>
        <fullName evidence="8">Allantoinase</fullName>
        <ecNumber evidence="8">3.5.2.5</ecNumber>
    </recommendedName>
    <alternativeName>
        <fullName evidence="8">Allantoin-utilizing enzyme</fullName>
    </alternativeName>
</protein>
<dbReference type="OrthoDB" id="9765462at2"/>
<dbReference type="HAMAP" id="MF_01645">
    <property type="entry name" value="Hydantoinase"/>
    <property type="match status" value="1"/>
</dbReference>
<dbReference type="GO" id="GO:0005737">
    <property type="term" value="C:cytoplasm"/>
    <property type="evidence" value="ECO:0007669"/>
    <property type="project" value="TreeGrafter"/>
</dbReference>
<evidence type="ECO:0000313" key="10">
    <source>
        <dbReference type="EMBL" id="ADI14626.1"/>
    </source>
</evidence>
<comment type="cofactor">
    <cofactor evidence="8">
        <name>Zn(2+)</name>
        <dbReference type="ChEBI" id="CHEBI:29105"/>
    </cofactor>
    <text evidence="8">Binds 2 Zn(2+) ions per subunit.</text>
</comment>
<keyword evidence="11" id="KW-1185">Reference proteome</keyword>
<evidence type="ECO:0000256" key="4">
    <source>
        <dbReference type="ARBA" id="ARBA00022631"/>
    </source>
</evidence>
<evidence type="ECO:0000256" key="2">
    <source>
        <dbReference type="ARBA" id="ARBA00010286"/>
    </source>
</evidence>
<evidence type="ECO:0000256" key="3">
    <source>
        <dbReference type="ARBA" id="ARBA00011881"/>
    </source>
</evidence>
<dbReference type="eggNOG" id="COG0044">
    <property type="taxonomic scope" value="Bacteria"/>
</dbReference>
<keyword evidence="6 8" id="KW-0378">Hydrolase</keyword>
<dbReference type="EMBL" id="CP002049">
    <property type="protein sequence ID" value="ADI14626.1"/>
    <property type="molecule type" value="Genomic_DNA"/>
</dbReference>
<accession>D7CXM4</accession>
<dbReference type="PROSITE" id="PS00482">
    <property type="entry name" value="DIHYDROOROTASE_1"/>
    <property type="match status" value="1"/>
</dbReference>
<keyword evidence="5 8" id="KW-0479">Metal-binding</keyword>
<comment type="pathway">
    <text evidence="8">Nitrogen metabolism; (S)-allantoin degradation; allantoate from (S)-allantoin: step 1/1.</text>
</comment>
<comment type="similarity">
    <text evidence="2">Belongs to the metallo-dependent hydrolases superfamily. DHOase family. Class I DHOase subfamily.</text>
</comment>
<evidence type="ECO:0000256" key="5">
    <source>
        <dbReference type="ARBA" id="ARBA00022723"/>
    </source>
</evidence>
<dbReference type="GO" id="GO:0004038">
    <property type="term" value="F:allantoinase activity"/>
    <property type="evidence" value="ECO:0007669"/>
    <property type="project" value="UniProtKB-UniRule"/>
</dbReference>
<comment type="function">
    <text evidence="1">Catalyzes the reversible cyclization of carbamoyl aspartate to dihydroorotate.</text>
</comment>
<comment type="function">
    <text evidence="8">Catalyzes the conversion of allantoin (5-ureidohydantoin) to allantoic acid by hydrolytic cleavage of the five-member hydantoin ring.</text>
</comment>
<dbReference type="KEGG" id="tra:Trad_1505"/>
<feature type="binding site" evidence="8">
    <location>
        <position position="59"/>
    </location>
    <ligand>
        <name>Zn(2+)</name>
        <dbReference type="ChEBI" id="CHEBI:29105"/>
        <label>1</label>
    </ligand>
</feature>
<comment type="similarity">
    <text evidence="8">Belongs to the metallo-dependent hydrolases superfamily. Allantoinase family.</text>
</comment>
<dbReference type="Proteomes" id="UP000000379">
    <property type="component" value="Chromosome"/>
</dbReference>
<dbReference type="HOGENOM" id="CLU_015572_4_2_0"/>
<dbReference type="InterPro" id="IPR047604">
    <property type="entry name" value="Allantoinase_bact"/>
</dbReference>
<comment type="subunit">
    <text evidence="3 8">Homotetramer.</text>
</comment>
<proteinExistence type="inferred from homology"/>
<dbReference type="InterPro" id="IPR050138">
    <property type="entry name" value="DHOase/Allantoinase_Hydrolase"/>
</dbReference>
<dbReference type="AlphaFoldDB" id="D7CXM4"/>
<keyword evidence="4 8" id="KW-0659">Purine metabolism</keyword>
<keyword evidence="7 8" id="KW-0862">Zinc</keyword>
<dbReference type="GO" id="GO:0008270">
    <property type="term" value="F:zinc ion binding"/>
    <property type="evidence" value="ECO:0007669"/>
    <property type="project" value="InterPro"/>
</dbReference>
<dbReference type="EC" id="3.5.2.5" evidence="8"/>
<dbReference type="Gene3D" id="3.20.20.140">
    <property type="entry name" value="Metal-dependent hydrolases"/>
    <property type="match status" value="1"/>
</dbReference>
<feature type="binding site" evidence="8">
    <location>
        <position position="309"/>
    </location>
    <ligand>
        <name>Zn(2+)</name>
        <dbReference type="ChEBI" id="CHEBI:29105"/>
        <label>1</label>
    </ligand>
</feature>
<dbReference type="InterPro" id="IPR011059">
    <property type="entry name" value="Metal-dep_hydrolase_composite"/>
</dbReference>
<dbReference type="InterPro" id="IPR017593">
    <property type="entry name" value="Allantoinase"/>
</dbReference>
<dbReference type="RefSeq" id="WP_013177994.1">
    <property type="nucleotide sequence ID" value="NC_014221.1"/>
</dbReference>
<dbReference type="SUPFAM" id="SSF51338">
    <property type="entry name" value="Composite domain of metallo-dependent hydrolases"/>
    <property type="match status" value="1"/>
</dbReference>
<feature type="domain" description="Amidohydrolase-related" evidence="9">
    <location>
        <begin position="48"/>
        <end position="420"/>
    </location>
</feature>
<feature type="modified residue" description="N6-carboxylysine" evidence="8">
    <location>
        <position position="144"/>
    </location>
</feature>
<feature type="binding site" description="via carbamate group" evidence="8">
    <location>
        <position position="144"/>
    </location>
    <ligand>
        <name>Zn(2+)</name>
        <dbReference type="ChEBI" id="CHEBI:29105"/>
        <label>1</label>
    </ligand>
</feature>
<comment type="catalytic activity">
    <reaction evidence="8">
        <text>(S)-allantoin + H2O = allantoate + H(+)</text>
        <dbReference type="Rhea" id="RHEA:17029"/>
        <dbReference type="ChEBI" id="CHEBI:15377"/>
        <dbReference type="ChEBI" id="CHEBI:15378"/>
        <dbReference type="ChEBI" id="CHEBI:15678"/>
        <dbReference type="ChEBI" id="CHEBI:17536"/>
        <dbReference type="EC" id="3.5.2.5"/>
    </reaction>
</comment>
<reference evidence="11" key="1">
    <citation type="submission" date="2010-05" db="EMBL/GenBank/DDBJ databases">
        <title>The complete genome of Truepera radiovictris DSM 17093.</title>
        <authorList>
            <consortium name="US DOE Joint Genome Institute (JGI-PGF)"/>
            <person name="Lucas S."/>
            <person name="Copeland A."/>
            <person name="Lapidus A."/>
            <person name="Glavina del Rio T."/>
            <person name="Dalin E."/>
            <person name="Tice H."/>
            <person name="Bruce D."/>
            <person name="Goodwin L."/>
            <person name="Pitluck S."/>
            <person name="Kyrpides N."/>
            <person name="Mavromatis K."/>
            <person name="Ovchinnikova G."/>
            <person name="Munk A.C."/>
            <person name="Detter J.C."/>
            <person name="Han C."/>
            <person name="Tapia R."/>
            <person name="Land M."/>
            <person name="Hauser L."/>
            <person name="Markowitz V."/>
            <person name="Cheng J.-F."/>
            <person name="Hugenholtz P."/>
            <person name="Woyke T."/>
            <person name="Wu D."/>
            <person name="Tindall B."/>
            <person name="Pomrenke H.G."/>
            <person name="Brambilla E."/>
            <person name="Klenk H.-P."/>
            <person name="Eisen J.A."/>
        </authorList>
    </citation>
    <scope>NUCLEOTIDE SEQUENCE [LARGE SCALE GENOMIC DNA]</scope>
    <source>
        <strain evidence="11">DSM 17093 / CIP 108686 / LMG 22925 / RQ-24</strain>
    </source>
</reference>
<dbReference type="InterPro" id="IPR032466">
    <property type="entry name" value="Metal_Hydrolase"/>
</dbReference>
<feature type="binding site" evidence="8">
    <location>
        <position position="236"/>
    </location>
    <ligand>
        <name>Zn(2+)</name>
        <dbReference type="ChEBI" id="CHEBI:29105"/>
        <label>2</label>
    </ligand>
</feature>
<dbReference type="PANTHER" id="PTHR43668">
    <property type="entry name" value="ALLANTOINASE"/>
    <property type="match status" value="1"/>
</dbReference>
<evidence type="ECO:0000256" key="8">
    <source>
        <dbReference type="HAMAP-Rule" id="MF_01645"/>
    </source>
</evidence>
<evidence type="ECO:0000256" key="6">
    <source>
        <dbReference type="ARBA" id="ARBA00022801"/>
    </source>
</evidence>
<dbReference type="STRING" id="649638.Trad_1505"/>
<dbReference type="NCBIfam" id="TIGR03178">
    <property type="entry name" value="allantoinase"/>
    <property type="match status" value="1"/>
</dbReference>